<name>E1YL15_9BACT</name>
<reference evidence="1" key="1">
    <citation type="journal article" date="2011" name="Environ. Microbiol.">
        <title>Genomic insights into the metabolic potential of the polycyclic aromatic hydrocarbon degrading sulfate-reducing Deltaproteobacterium N47.</title>
        <authorList>
            <person name="Bergmann F."/>
            <person name="Selesi D."/>
            <person name="Weinmaier T."/>
            <person name="Tischler P."/>
            <person name="Rattei T."/>
            <person name="Meckenstock R.U."/>
        </authorList>
    </citation>
    <scope>NUCLEOTIDE SEQUENCE</scope>
</reference>
<accession>E1YL15</accession>
<dbReference type="EMBL" id="FR695877">
    <property type="protein sequence ID" value="CBX30798.1"/>
    <property type="molecule type" value="Genomic_DNA"/>
</dbReference>
<dbReference type="PROSITE" id="PS51257">
    <property type="entry name" value="PROKAR_LIPOPROTEIN"/>
    <property type="match status" value="1"/>
</dbReference>
<protein>
    <recommendedName>
        <fullName evidence="2">Secretin/TonB short N-terminal domain-containing protein</fullName>
    </recommendedName>
</protein>
<dbReference type="AlphaFoldDB" id="E1YL15"/>
<organism evidence="1">
    <name type="scientific">uncultured Desulfobacterium sp</name>
    <dbReference type="NCBI Taxonomy" id="201089"/>
    <lineage>
        <taxon>Bacteria</taxon>
        <taxon>Pseudomonadati</taxon>
        <taxon>Thermodesulfobacteriota</taxon>
        <taxon>Desulfobacteria</taxon>
        <taxon>Desulfobacterales</taxon>
        <taxon>Desulfobacteriaceae</taxon>
        <taxon>Desulfobacterium</taxon>
        <taxon>environmental samples</taxon>
    </lineage>
</organism>
<evidence type="ECO:0008006" key="2">
    <source>
        <dbReference type="Google" id="ProtNLM"/>
    </source>
</evidence>
<sequence length="156" mass="17250">MQYVFSRSYFFLYVICIALLFTGCAGIQEVRPVATPSLENVHPAQIIEKEKTSQLPGPPPFSETYIPVSKGLEKEIKLYSMVLDQAKLGEALSTIVSEADINMSVDSDIDLARLVTVRLKNVTLEEALDMIVEKGAGYAWKLKDGILICRIAHLCG</sequence>
<proteinExistence type="predicted"/>
<gene>
    <name evidence="1" type="ORF">N47_E43100</name>
</gene>
<evidence type="ECO:0000313" key="1">
    <source>
        <dbReference type="EMBL" id="CBX30798.1"/>
    </source>
</evidence>
<dbReference type="Gene3D" id="3.30.1370.130">
    <property type="match status" value="1"/>
</dbReference>